<dbReference type="Proteomes" id="UP001431209">
    <property type="component" value="Unassembled WGS sequence"/>
</dbReference>
<dbReference type="AlphaFoldDB" id="A0AAW2YNM8"/>
<feature type="compositionally biased region" description="Basic and acidic residues" evidence="1">
    <location>
        <begin position="59"/>
        <end position="71"/>
    </location>
</feature>
<feature type="region of interest" description="Disordered" evidence="1">
    <location>
        <begin position="48"/>
        <end position="71"/>
    </location>
</feature>
<gene>
    <name evidence="2" type="ORF">AKO1_000346</name>
</gene>
<reference evidence="2 3" key="1">
    <citation type="submission" date="2024-03" db="EMBL/GenBank/DDBJ databases">
        <title>The Acrasis kona genome and developmental transcriptomes reveal deep origins of eukaryotic multicellular pathways.</title>
        <authorList>
            <person name="Sheikh S."/>
            <person name="Fu C.-J."/>
            <person name="Brown M.W."/>
            <person name="Baldauf S.L."/>
        </authorList>
    </citation>
    <scope>NUCLEOTIDE SEQUENCE [LARGE SCALE GENOMIC DNA]</scope>
    <source>
        <strain evidence="2 3">ATCC MYA-3509</strain>
    </source>
</reference>
<sequence length="80" mass="9065">MALRSLKSAAPFNQIMEQFSGPSGTLSDSFSKTIKEAEKRVVQERIAQSVTEASTGGFDHNRNERGPREDYDQWIFSLQR</sequence>
<evidence type="ECO:0000256" key="1">
    <source>
        <dbReference type="SAM" id="MobiDB-lite"/>
    </source>
</evidence>
<proteinExistence type="predicted"/>
<name>A0AAW2YNM8_9EUKA</name>
<evidence type="ECO:0000313" key="3">
    <source>
        <dbReference type="Proteomes" id="UP001431209"/>
    </source>
</evidence>
<organism evidence="2 3">
    <name type="scientific">Acrasis kona</name>
    <dbReference type="NCBI Taxonomy" id="1008807"/>
    <lineage>
        <taxon>Eukaryota</taxon>
        <taxon>Discoba</taxon>
        <taxon>Heterolobosea</taxon>
        <taxon>Tetramitia</taxon>
        <taxon>Eutetramitia</taxon>
        <taxon>Acrasidae</taxon>
        <taxon>Acrasis</taxon>
    </lineage>
</organism>
<evidence type="ECO:0000313" key="2">
    <source>
        <dbReference type="EMBL" id="KAL0478440.1"/>
    </source>
</evidence>
<keyword evidence="3" id="KW-1185">Reference proteome</keyword>
<protein>
    <submittedName>
        <fullName evidence="2">RsmH</fullName>
    </submittedName>
</protein>
<accession>A0AAW2YNM8</accession>
<dbReference type="EMBL" id="JAOPGA020000392">
    <property type="protein sequence ID" value="KAL0478440.1"/>
    <property type="molecule type" value="Genomic_DNA"/>
</dbReference>
<comment type="caution">
    <text evidence="2">The sequence shown here is derived from an EMBL/GenBank/DDBJ whole genome shotgun (WGS) entry which is preliminary data.</text>
</comment>